<organism evidence="1 2">
    <name type="scientific">Escherichia coli</name>
    <dbReference type="NCBI Taxonomy" id="562"/>
    <lineage>
        <taxon>Bacteria</taxon>
        <taxon>Pseudomonadati</taxon>
        <taxon>Pseudomonadota</taxon>
        <taxon>Gammaproteobacteria</taxon>
        <taxon>Enterobacterales</taxon>
        <taxon>Enterobacteriaceae</taxon>
        <taxon>Escherichia</taxon>
    </lineage>
</organism>
<evidence type="ECO:0000313" key="1">
    <source>
        <dbReference type="EMBL" id="ATZ34779.1"/>
    </source>
</evidence>
<reference evidence="1 2" key="1">
    <citation type="submission" date="2017-11" db="EMBL/GenBank/DDBJ databases">
        <title>Escherichia coli CV839-15 Genome sequencing and assembly.</title>
        <authorList>
            <person name="Li Z."/>
            <person name="Song N."/>
            <person name="Li W."/>
            <person name="Philip H.R."/>
            <person name="Bu Z."/>
            <person name="Siguo L."/>
        </authorList>
    </citation>
    <scope>NUCLEOTIDE SEQUENCE [LARGE SCALE GENOMIC DNA]</scope>
    <source>
        <strain evidence="1 2">CV839-15</strain>
    </source>
</reference>
<sequence length="72" mass="8049">MLRQSDITAAFRESVLRSSKGFQYLHTRDFVTALRRRGIHFSEVEAYDLGFTSTAYSGGDGADGILILEEFA</sequence>
<dbReference type="Proteomes" id="UP000236551">
    <property type="component" value="Chromosome"/>
</dbReference>
<dbReference type="EMBL" id="CP024978">
    <property type="protein sequence ID" value="ATZ34779.1"/>
    <property type="molecule type" value="Genomic_DNA"/>
</dbReference>
<dbReference type="AlphaFoldDB" id="A0A2H4TZ57"/>
<proteinExistence type="predicted"/>
<accession>A0A2H4TZ57</accession>
<protein>
    <submittedName>
        <fullName evidence="1">Uncharacterized protein</fullName>
    </submittedName>
</protein>
<evidence type="ECO:0000313" key="2">
    <source>
        <dbReference type="Proteomes" id="UP000236551"/>
    </source>
</evidence>
<gene>
    <name evidence="1" type="ORF">CV83915_04513</name>
</gene>
<name>A0A2H4TZ57_ECOLX</name>